<sequence>MLVTDGTVAGKATTTGSEEQIAPLSATSSISNIHLRHTSPPQRIDIHISVPRSLLNVHLIISSSPSVIRYNGEASSAYAVPQQHSHHGNAPDLSWSEHNQVRVVLAQAPPGQSAHNLEKGGPEERSPSMVLLACMNSITRDQSAPVIPMSDNPQMDWKPP</sequence>
<evidence type="ECO:0000313" key="2">
    <source>
        <dbReference type="Proteomes" id="UP001151760"/>
    </source>
</evidence>
<keyword evidence="2" id="KW-1185">Reference proteome</keyword>
<accession>A0ABQ4Z0T7</accession>
<dbReference type="Proteomes" id="UP001151760">
    <property type="component" value="Unassembled WGS sequence"/>
</dbReference>
<organism evidence="1 2">
    <name type="scientific">Tanacetum coccineum</name>
    <dbReference type="NCBI Taxonomy" id="301880"/>
    <lineage>
        <taxon>Eukaryota</taxon>
        <taxon>Viridiplantae</taxon>
        <taxon>Streptophyta</taxon>
        <taxon>Embryophyta</taxon>
        <taxon>Tracheophyta</taxon>
        <taxon>Spermatophyta</taxon>
        <taxon>Magnoliopsida</taxon>
        <taxon>eudicotyledons</taxon>
        <taxon>Gunneridae</taxon>
        <taxon>Pentapetalae</taxon>
        <taxon>asterids</taxon>
        <taxon>campanulids</taxon>
        <taxon>Asterales</taxon>
        <taxon>Asteraceae</taxon>
        <taxon>Asteroideae</taxon>
        <taxon>Anthemideae</taxon>
        <taxon>Anthemidinae</taxon>
        <taxon>Tanacetum</taxon>
    </lineage>
</organism>
<reference evidence="1" key="2">
    <citation type="submission" date="2022-01" db="EMBL/GenBank/DDBJ databases">
        <authorList>
            <person name="Yamashiro T."/>
            <person name="Shiraishi A."/>
            <person name="Satake H."/>
            <person name="Nakayama K."/>
        </authorList>
    </citation>
    <scope>NUCLEOTIDE SEQUENCE</scope>
</reference>
<reference evidence="1" key="1">
    <citation type="journal article" date="2022" name="Int. J. Mol. Sci.">
        <title>Draft Genome of Tanacetum Coccineum: Genomic Comparison of Closely Related Tanacetum-Family Plants.</title>
        <authorList>
            <person name="Yamashiro T."/>
            <person name="Shiraishi A."/>
            <person name="Nakayama K."/>
            <person name="Satake H."/>
        </authorList>
    </citation>
    <scope>NUCLEOTIDE SEQUENCE</scope>
</reference>
<comment type="caution">
    <text evidence="1">The sequence shown here is derived from an EMBL/GenBank/DDBJ whole genome shotgun (WGS) entry which is preliminary data.</text>
</comment>
<gene>
    <name evidence="1" type="ORF">Tco_0749916</name>
</gene>
<proteinExistence type="predicted"/>
<dbReference type="EMBL" id="BQNB010010896">
    <property type="protein sequence ID" value="GJS83375.1"/>
    <property type="molecule type" value="Genomic_DNA"/>
</dbReference>
<evidence type="ECO:0000313" key="1">
    <source>
        <dbReference type="EMBL" id="GJS83375.1"/>
    </source>
</evidence>
<protein>
    <submittedName>
        <fullName evidence="1">Uncharacterized protein</fullName>
    </submittedName>
</protein>
<name>A0ABQ4Z0T7_9ASTR</name>